<dbReference type="Gene3D" id="3.30.160.60">
    <property type="entry name" value="Classic Zinc Finger"/>
    <property type="match status" value="1"/>
</dbReference>
<dbReference type="SMART" id="SM00355">
    <property type="entry name" value="ZnF_C2H2"/>
    <property type="match status" value="2"/>
</dbReference>
<dbReference type="VEuPathDB" id="VectorBase:ACUA025848"/>
<reference evidence="3" key="1">
    <citation type="submission" date="2013-09" db="EMBL/GenBank/DDBJ databases">
        <title>The Genome Sequence of Anopheles culicifacies species A.</title>
        <authorList>
            <consortium name="The Broad Institute Genomics Platform"/>
            <person name="Neafsey D.E."/>
            <person name="Besansky N."/>
            <person name="Howell P."/>
            <person name="Walton C."/>
            <person name="Young S.K."/>
            <person name="Zeng Q."/>
            <person name="Gargeya S."/>
            <person name="Fitzgerald M."/>
            <person name="Haas B."/>
            <person name="Abouelleil A."/>
            <person name="Allen A.W."/>
            <person name="Alvarado L."/>
            <person name="Arachchi H.M."/>
            <person name="Berlin A.M."/>
            <person name="Chapman S.B."/>
            <person name="Gainer-Dewar J."/>
            <person name="Goldberg J."/>
            <person name="Griggs A."/>
            <person name="Gujja S."/>
            <person name="Hansen M."/>
            <person name="Howarth C."/>
            <person name="Imamovic A."/>
            <person name="Ireland A."/>
            <person name="Larimer J."/>
            <person name="McCowan C."/>
            <person name="Murphy C."/>
            <person name="Pearson M."/>
            <person name="Poon T.W."/>
            <person name="Priest M."/>
            <person name="Roberts A."/>
            <person name="Saif S."/>
            <person name="Shea T."/>
            <person name="Sisk P."/>
            <person name="Sykes S."/>
            <person name="Wortman J."/>
            <person name="Nusbaum C."/>
            <person name="Birren B."/>
        </authorList>
    </citation>
    <scope>NUCLEOTIDE SEQUENCE [LARGE SCALE GENOMIC DNA]</scope>
    <source>
        <strain evidence="3">A-37</strain>
    </source>
</reference>
<organism evidence="2 3">
    <name type="scientific">Anopheles culicifacies</name>
    <dbReference type="NCBI Taxonomy" id="139723"/>
    <lineage>
        <taxon>Eukaryota</taxon>
        <taxon>Metazoa</taxon>
        <taxon>Ecdysozoa</taxon>
        <taxon>Arthropoda</taxon>
        <taxon>Hexapoda</taxon>
        <taxon>Insecta</taxon>
        <taxon>Pterygota</taxon>
        <taxon>Neoptera</taxon>
        <taxon>Endopterygota</taxon>
        <taxon>Diptera</taxon>
        <taxon>Nematocera</taxon>
        <taxon>Culicoidea</taxon>
        <taxon>Culicidae</taxon>
        <taxon>Anophelinae</taxon>
        <taxon>Anopheles</taxon>
        <taxon>culicifacies species complex</taxon>
    </lineage>
</organism>
<reference evidence="2" key="2">
    <citation type="submission" date="2020-05" db="UniProtKB">
        <authorList>
            <consortium name="EnsemblMetazoa"/>
        </authorList>
    </citation>
    <scope>IDENTIFICATION</scope>
    <source>
        <strain evidence="2">A-37</strain>
    </source>
</reference>
<dbReference type="EMBL" id="AXCM01001558">
    <property type="status" value="NOT_ANNOTATED_CDS"/>
    <property type="molecule type" value="Genomic_DNA"/>
</dbReference>
<dbReference type="AlphaFoldDB" id="A0A182MTF0"/>
<keyword evidence="3" id="KW-1185">Reference proteome</keyword>
<feature type="domain" description="C2H2-type" evidence="1">
    <location>
        <begin position="94"/>
        <end position="115"/>
    </location>
</feature>
<evidence type="ECO:0000313" key="3">
    <source>
        <dbReference type="Proteomes" id="UP000075883"/>
    </source>
</evidence>
<feature type="domain" description="C2H2-type" evidence="1">
    <location>
        <begin position="69"/>
        <end position="89"/>
    </location>
</feature>
<evidence type="ECO:0000313" key="2">
    <source>
        <dbReference type="EnsemblMetazoa" id="ACUA025848-PA"/>
    </source>
</evidence>
<dbReference type="InterPro" id="IPR013087">
    <property type="entry name" value="Znf_C2H2_type"/>
</dbReference>
<accession>A0A182MTF0</accession>
<dbReference type="Proteomes" id="UP000075883">
    <property type="component" value="Unassembled WGS sequence"/>
</dbReference>
<name>A0A182MTF0_9DIPT</name>
<proteinExistence type="predicted"/>
<protein>
    <recommendedName>
        <fullName evidence="1">C2H2-type domain-containing protein</fullName>
    </recommendedName>
</protein>
<sequence length="284" mass="31678">MSAEAVGRMDQETVDDVVFVKGAICKDENENTELCIGEATLNGGVAQSYMKILTTLSLNTTKRGPKFYCYACDYYLHTRLSMTTHMKMHRNPFCPICFRMFLSESELHAHITEQHAQLFPTGSAHPVIQLDEALGKGEGYFYHTEAPPNSPTQEYEERSIPRNAPGTINDSSISFLVMEKLRQHQELLNCGEEENKLLNTSSGCFKPADEAVSYKPRKTRSYRGEGERLLSIAGVTGKVHKATKPKQITSRVSSAKGGDDTADTSLKRLTSRFGRVISLKVPQF</sequence>
<dbReference type="EnsemblMetazoa" id="ACUA025848-RA">
    <property type="protein sequence ID" value="ACUA025848-PA"/>
    <property type="gene ID" value="ACUA025848"/>
</dbReference>
<evidence type="ECO:0000259" key="1">
    <source>
        <dbReference type="PROSITE" id="PS00028"/>
    </source>
</evidence>
<dbReference type="PROSITE" id="PS00028">
    <property type="entry name" value="ZINC_FINGER_C2H2_1"/>
    <property type="match status" value="2"/>
</dbReference>